<keyword evidence="3" id="KW-0723">Serine/threonine-protein kinase</keyword>
<dbReference type="GO" id="GO:0034976">
    <property type="term" value="P:response to endoplasmic reticulum stress"/>
    <property type="evidence" value="ECO:0007669"/>
    <property type="project" value="UniProtKB-ARBA"/>
</dbReference>
<dbReference type="GO" id="GO:0006397">
    <property type="term" value="P:mRNA processing"/>
    <property type="evidence" value="ECO:0007669"/>
    <property type="project" value="UniProtKB-KW"/>
</dbReference>
<dbReference type="InterPro" id="IPR038357">
    <property type="entry name" value="KEN_sf"/>
</dbReference>
<feature type="region of interest" description="Disordered" evidence="26">
    <location>
        <begin position="430"/>
        <end position="449"/>
    </location>
</feature>
<keyword evidence="5" id="KW-0808">Transferase</keyword>
<dbReference type="GO" id="GO:0016787">
    <property type="term" value="F:hydrolase activity"/>
    <property type="evidence" value="ECO:0007669"/>
    <property type="project" value="UniProtKB-KW"/>
</dbReference>
<evidence type="ECO:0000256" key="1">
    <source>
        <dbReference type="ARBA" id="ARBA00004115"/>
    </source>
</evidence>
<evidence type="ECO:0000256" key="23">
    <source>
        <dbReference type="ARBA" id="ARBA00047899"/>
    </source>
</evidence>
<dbReference type="GO" id="GO:0006986">
    <property type="term" value="P:response to unfolded protein"/>
    <property type="evidence" value="ECO:0007669"/>
    <property type="project" value="UniProtKB-KW"/>
</dbReference>
<dbReference type="FunFam" id="1.10.510.10:FF:000463">
    <property type="entry name" value="Serine/threonine-protein kinase/endoribonuclease IRE1a"/>
    <property type="match status" value="1"/>
</dbReference>
<dbReference type="SUPFAM" id="SSF56112">
    <property type="entry name" value="Protein kinase-like (PK-like)"/>
    <property type="match status" value="1"/>
</dbReference>
<evidence type="ECO:0000256" key="11">
    <source>
        <dbReference type="ARBA" id="ARBA00022824"/>
    </source>
</evidence>
<evidence type="ECO:0000256" key="28">
    <source>
        <dbReference type="SAM" id="SignalP"/>
    </source>
</evidence>
<dbReference type="FunFam" id="3.30.200.20:FF:000077">
    <property type="entry name" value="Putative Serine/threonine-protein kinase/endoribonuclease IRE1"/>
    <property type="match status" value="1"/>
</dbReference>
<dbReference type="Pfam" id="PF00069">
    <property type="entry name" value="Pkinase"/>
    <property type="match status" value="1"/>
</dbReference>
<proteinExistence type="predicted"/>
<keyword evidence="15" id="KW-0805">Transcription regulation</keyword>
<evidence type="ECO:0000256" key="18">
    <source>
        <dbReference type="ARBA" id="ARBA00023163"/>
    </source>
</evidence>
<keyword evidence="17" id="KW-1015">Disulfide bond</keyword>
<evidence type="ECO:0000256" key="9">
    <source>
        <dbReference type="ARBA" id="ARBA00022777"/>
    </source>
</evidence>
<dbReference type="Proteomes" id="UP001630127">
    <property type="component" value="Unassembled WGS sequence"/>
</dbReference>
<comment type="caution">
    <text evidence="31">The sequence shown here is derived from an EMBL/GenBank/DDBJ whole genome shotgun (WGS) entry which is preliminary data.</text>
</comment>
<dbReference type="Gene3D" id="3.30.200.20">
    <property type="entry name" value="Phosphorylase Kinase, domain 1"/>
    <property type="match status" value="1"/>
</dbReference>
<evidence type="ECO:0000256" key="6">
    <source>
        <dbReference type="ARBA" id="ARBA00022692"/>
    </source>
</evidence>
<evidence type="ECO:0000256" key="3">
    <source>
        <dbReference type="ARBA" id="ARBA00022527"/>
    </source>
</evidence>
<keyword evidence="32" id="KW-1185">Reference proteome</keyword>
<dbReference type="GO" id="GO:0005524">
    <property type="term" value="F:ATP binding"/>
    <property type="evidence" value="ECO:0007669"/>
    <property type="project" value="UniProtKB-KW"/>
</dbReference>
<evidence type="ECO:0000256" key="24">
    <source>
        <dbReference type="ARBA" id="ARBA00048679"/>
    </source>
</evidence>
<dbReference type="PROSITE" id="PS51392">
    <property type="entry name" value="KEN"/>
    <property type="match status" value="1"/>
</dbReference>
<evidence type="ECO:0000256" key="10">
    <source>
        <dbReference type="ARBA" id="ARBA00022801"/>
    </source>
</evidence>
<comment type="subcellular location">
    <subcellularLocation>
        <location evidence="1">Endoplasmic reticulum membrane</location>
        <topology evidence="1">Single-pass type I membrane protein</topology>
    </subcellularLocation>
</comment>
<dbReference type="SMART" id="SM00580">
    <property type="entry name" value="PUG"/>
    <property type="match status" value="1"/>
</dbReference>
<organism evidence="31 32">
    <name type="scientific">Cinchona calisaya</name>
    <dbReference type="NCBI Taxonomy" id="153742"/>
    <lineage>
        <taxon>Eukaryota</taxon>
        <taxon>Viridiplantae</taxon>
        <taxon>Streptophyta</taxon>
        <taxon>Embryophyta</taxon>
        <taxon>Tracheophyta</taxon>
        <taxon>Spermatophyta</taxon>
        <taxon>Magnoliopsida</taxon>
        <taxon>eudicotyledons</taxon>
        <taxon>Gunneridae</taxon>
        <taxon>Pentapetalae</taxon>
        <taxon>asterids</taxon>
        <taxon>lamiids</taxon>
        <taxon>Gentianales</taxon>
        <taxon>Rubiaceae</taxon>
        <taxon>Cinchonoideae</taxon>
        <taxon>Cinchoneae</taxon>
        <taxon>Cinchona</taxon>
    </lineage>
</organism>
<dbReference type="Gene3D" id="1.20.1440.180">
    <property type="entry name" value="KEN domain"/>
    <property type="match status" value="1"/>
</dbReference>
<dbReference type="SMART" id="SM00220">
    <property type="entry name" value="S_TKc"/>
    <property type="match status" value="1"/>
</dbReference>
<dbReference type="CDD" id="cd10422">
    <property type="entry name" value="RNase_Ire1"/>
    <property type="match status" value="1"/>
</dbReference>
<evidence type="ECO:0000256" key="5">
    <source>
        <dbReference type="ARBA" id="ARBA00022679"/>
    </source>
</evidence>
<keyword evidence="13" id="KW-0391">Immunity</keyword>
<keyword evidence="4" id="KW-0507">mRNA processing</keyword>
<protein>
    <recommendedName>
        <fullName evidence="2">non-specific serine/threonine protein kinase</fullName>
        <ecNumber evidence="2">2.7.11.1</ecNumber>
    </recommendedName>
</protein>
<dbReference type="GO" id="GO:0035556">
    <property type="term" value="P:intracellular signal transduction"/>
    <property type="evidence" value="ECO:0007669"/>
    <property type="project" value="UniProtKB-ARBA"/>
</dbReference>
<dbReference type="AlphaFoldDB" id="A0ABD2Z968"/>
<dbReference type="EC" id="2.7.11.1" evidence="2"/>
<evidence type="ECO:0000256" key="2">
    <source>
        <dbReference type="ARBA" id="ARBA00012513"/>
    </source>
</evidence>
<dbReference type="InterPro" id="IPR045133">
    <property type="entry name" value="IRE1/2-like"/>
</dbReference>
<evidence type="ECO:0000256" key="16">
    <source>
        <dbReference type="ARBA" id="ARBA00023136"/>
    </source>
</evidence>
<dbReference type="GO" id="GO:0042742">
    <property type="term" value="P:defense response to bacterium"/>
    <property type="evidence" value="ECO:0007669"/>
    <property type="project" value="UniProtKB-ARBA"/>
</dbReference>
<dbReference type="InterPro" id="IPR015943">
    <property type="entry name" value="WD40/YVTN_repeat-like_dom_sf"/>
</dbReference>
<comment type="catalytic activity">
    <reaction evidence="23">
        <text>L-threonyl-[protein] + ATP = O-phospho-L-threonyl-[protein] + ADP + H(+)</text>
        <dbReference type="Rhea" id="RHEA:46608"/>
        <dbReference type="Rhea" id="RHEA-COMP:11060"/>
        <dbReference type="Rhea" id="RHEA-COMP:11605"/>
        <dbReference type="ChEBI" id="CHEBI:15378"/>
        <dbReference type="ChEBI" id="CHEBI:30013"/>
        <dbReference type="ChEBI" id="CHEBI:30616"/>
        <dbReference type="ChEBI" id="CHEBI:61977"/>
        <dbReference type="ChEBI" id="CHEBI:456216"/>
        <dbReference type="EC" id="2.7.11.1"/>
    </reaction>
</comment>
<dbReference type="InterPro" id="IPR011044">
    <property type="entry name" value="Quino_amine_DH_bsu"/>
</dbReference>
<evidence type="ECO:0000313" key="32">
    <source>
        <dbReference type="Proteomes" id="UP001630127"/>
    </source>
</evidence>
<dbReference type="InterPro" id="IPR010513">
    <property type="entry name" value="KEN_dom"/>
</dbReference>
<evidence type="ECO:0000259" key="29">
    <source>
        <dbReference type="PROSITE" id="PS50011"/>
    </source>
</evidence>
<keyword evidence="14 27" id="KW-1133">Transmembrane helix</keyword>
<evidence type="ECO:0000256" key="15">
    <source>
        <dbReference type="ARBA" id="ARBA00023015"/>
    </source>
</evidence>
<evidence type="ECO:0000256" key="26">
    <source>
        <dbReference type="SAM" id="MobiDB-lite"/>
    </source>
</evidence>
<dbReference type="SMART" id="SM00564">
    <property type="entry name" value="PQQ"/>
    <property type="match status" value="3"/>
</dbReference>
<evidence type="ECO:0000259" key="30">
    <source>
        <dbReference type="PROSITE" id="PS51392"/>
    </source>
</evidence>
<evidence type="ECO:0000256" key="4">
    <source>
        <dbReference type="ARBA" id="ARBA00022664"/>
    </source>
</evidence>
<name>A0ABD2Z968_9GENT</name>
<dbReference type="GO" id="GO:0005789">
    <property type="term" value="C:endoplasmic reticulum membrane"/>
    <property type="evidence" value="ECO:0007669"/>
    <property type="project" value="UniProtKB-SubCell"/>
</dbReference>
<keyword evidence="7 28" id="KW-0732">Signal</keyword>
<keyword evidence="20" id="KW-0508">mRNA splicing</keyword>
<accession>A0ABD2Z968</accession>
<evidence type="ECO:0000256" key="22">
    <source>
        <dbReference type="ARBA" id="ARBA00023268"/>
    </source>
</evidence>
<keyword evidence="16 27" id="KW-0472">Membrane</keyword>
<evidence type="ECO:0000256" key="21">
    <source>
        <dbReference type="ARBA" id="ARBA00023230"/>
    </source>
</evidence>
<evidence type="ECO:0000256" key="20">
    <source>
        <dbReference type="ARBA" id="ARBA00023187"/>
    </source>
</evidence>
<evidence type="ECO:0000256" key="14">
    <source>
        <dbReference type="ARBA" id="ARBA00022989"/>
    </source>
</evidence>
<keyword evidence="22" id="KW-0511">Multifunctional enzyme</keyword>
<dbReference type="PANTHER" id="PTHR13954">
    <property type="entry name" value="IRE1-RELATED"/>
    <property type="match status" value="1"/>
</dbReference>
<dbReference type="GO" id="GO:0004674">
    <property type="term" value="F:protein serine/threonine kinase activity"/>
    <property type="evidence" value="ECO:0007669"/>
    <property type="project" value="UniProtKB-KW"/>
</dbReference>
<keyword evidence="10" id="KW-0378">Hydrolase</keyword>
<dbReference type="InterPro" id="IPR000719">
    <property type="entry name" value="Prot_kinase_dom"/>
</dbReference>
<evidence type="ECO:0000256" key="8">
    <source>
        <dbReference type="ARBA" id="ARBA00022741"/>
    </source>
</evidence>
<dbReference type="PROSITE" id="PS50011">
    <property type="entry name" value="PROTEIN_KINASE_DOM"/>
    <property type="match status" value="1"/>
</dbReference>
<dbReference type="InterPro" id="IPR008271">
    <property type="entry name" value="Ser/Thr_kinase_AS"/>
</dbReference>
<dbReference type="GO" id="GO:0008380">
    <property type="term" value="P:RNA splicing"/>
    <property type="evidence" value="ECO:0007669"/>
    <property type="project" value="UniProtKB-KW"/>
</dbReference>
<keyword evidence="11" id="KW-0256">Endoplasmic reticulum</keyword>
<gene>
    <name evidence="31" type="ORF">ACH5RR_027599</name>
</gene>
<feature type="domain" description="KEN" evidence="30">
    <location>
        <begin position="784"/>
        <end position="915"/>
    </location>
</feature>
<keyword evidence="8" id="KW-0547">Nucleotide-binding</keyword>
<keyword evidence="6 27" id="KW-0812">Transmembrane</keyword>
<dbReference type="GO" id="GO:0002376">
    <property type="term" value="P:immune system process"/>
    <property type="evidence" value="ECO:0007669"/>
    <property type="project" value="UniProtKB-KW"/>
</dbReference>
<comment type="catalytic activity">
    <reaction evidence="24">
        <text>L-seryl-[protein] + ATP = O-phospho-L-seryl-[protein] + ADP + H(+)</text>
        <dbReference type="Rhea" id="RHEA:17989"/>
        <dbReference type="Rhea" id="RHEA-COMP:9863"/>
        <dbReference type="Rhea" id="RHEA-COMP:11604"/>
        <dbReference type="ChEBI" id="CHEBI:15378"/>
        <dbReference type="ChEBI" id="CHEBI:29999"/>
        <dbReference type="ChEBI" id="CHEBI:30616"/>
        <dbReference type="ChEBI" id="CHEBI:83421"/>
        <dbReference type="ChEBI" id="CHEBI:456216"/>
        <dbReference type="EC" id="2.7.11.1"/>
    </reaction>
</comment>
<dbReference type="EMBL" id="JBJUIK010000011">
    <property type="protein sequence ID" value="KAL3514882.1"/>
    <property type="molecule type" value="Genomic_DNA"/>
</dbReference>
<sequence length="918" mass="103309">MRGLLVSFVFFLILFSVIVFGAPSDSESSDLDHDSSSSSEIPPSDLPLPLRSKRDTAVVAAPDGTIYLVEISSGKVLWSFASGSSIYSSYQAHHHHEGERNNATAEGDDFFIDIGENWELFVHGNDLKKVKLPVSVEEFLRSTPFISAGGGIMLGSKKSTVFIVDAKTGKVIHTFCSDNVTAVEHQHGDENPIVARTDFGKWVPQGAMKLDGTEEPLYVTRKDYTLKFTNVKTGKVLWYLMFAEIEASFQCNAIESFLDGVLYKDNQFSPSQNVDPKLQFHCPAKPIVYRIRDRGSFESLFMSNSLSNALPGDKVLSLPAPEINPVLGPVDKLLGFHQNNEGDIVLALPTPETEDFGIMALPGGDFGQINGIGDFGNLAGFHFWYVALFVVIMLLIVAFSVTHLILKDQSKLKKQQVEKPDVHVVITKKKKPRKSGINNKASEKKKKDVSLDQMGRDINALPDYDRAKRSLQPVLSNISDGFMNGRKIGRLFVSTTEIAKGSNGTVVLEGIYDGRPVAVKRLVQTHHDVAVKEIKNLIASDHHPNIVRWFGVEYDQDFVYLALERCTCSLHDLIFSYSSSENQTMYQDRDSNCASNESVRLQLLVGENNEFQLSKSNGYPSPHLLKLMRDVVRGLAHLHELGIIHRDLKPQNVLVTKERVLCAKLSDMGISKRLSGDMSSLTKHATGYGSSGWQAPEQLLHERQTRAVDLFSLGCLLFFCITGGKHPFGESLERDMNIVNNRKDLFLIENLPEATDLISSLLNRNPELRPKATQVMSHPLFWDSEMRLSFLRDASDRVELEDREKESEILKALESIGNEALGGKWDEKMDTAFINDIGRYRRYKFDSVRDLLRVIRNKLNHYRELSKDIQGILGQLPEGFDSYFSTRFPKLLIEVYKVFHLYCADEETFCKYFRCYHI</sequence>
<dbReference type="InterPro" id="IPR011009">
    <property type="entry name" value="Kinase-like_dom_sf"/>
</dbReference>
<dbReference type="PANTHER" id="PTHR13954:SF27">
    <property type="entry name" value="SERINE_THREONINE-PROTEIN KINASE_ENDORIBONUCLEASE IRE1B"/>
    <property type="match status" value="1"/>
</dbReference>
<comment type="subunit">
    <text evidence="25">Homodimer; disulfide-linked. Dimer formation is driven by hydrophobic interactions within the N-terminal luminal domains and stabilized by disulfide bridges.</text>
</comment>
<keyword evidence="21" id="KW-0834">Unfolded protein response</keyword>
<dbReference type="FunFam" id="1.20.1440.180:FF:000002">
    <property type="entry name" value="Serine/threonine-protein kinase/endoribonuclease IRE1"/>
    <property type="match status" value="1"/>
</dbReference>
<keyword evidence="18" id="KW-0804">Transcription</keyword>
<evidence type="ECO:0000256" key="13">
    <source>
        <dbReference type="ARBA" id="ARBA00022859"/>
    </source>
</evidence>
<evidence type="ECO:0000256" key="17">
    <source>
        <dbReference type="ARBA" id="ARBA00023157"/>
    </source>
</evidence>
<evidence type="ECO:0000256" key="25">
    <source>
        <dbReference type="ARBA" id="ARBA00065357"/>
    </source>
</evidence>
<evidence type="ECO:0000256" key="27">
    <source>
        <dbReference type="SAM" id="Phobius"/>
    </source>
</evidence>
<dbReference type="SUPFAM" id="SSF50969">
    <property type="entry name" value="YVTN repeat-like/Quinoprotein amine dehydrogenase"/>
    <property type="match status" value="1"/>
</dbReference>
<dbReference type="Pfam" id="PF06479">
    <property type="entry name" value="Ribonuc_2-5A"/>
    <property type="match status" value="1"/>
</dbReference>
<keyword evidence="12" id="KW-0067">ATP-binding</keyword>
<dbReference type="InterPro" id="IPR018391">
    <property type="entry name" value="PQQ_b-propeller_rpt"/>
</dbReference>
<dbReference type="PROSITE" id="PS00108">
    <property type="entry name" value="PROTEIN_KINASE_ST"/>
    <property type="match status" value="1"/>
</dbReference>
<evidence type="ECO:0000256" key="12">
    <source>
        <dbReference type="ARBA" id="ARBA00022840"/>
    </source>
</evidence>
<evidence type="ECO:0000256" key="19">
    <source>
        <dbReference type="ARBA" id="ARBA00023180"/>
    </source>
</evidence>
<feature type="transmembrane region" description="Helical" evidence="27">
    <location>
        <begin position="383"/>
        <end position="406"/>
    </location>
</feature>
<keyword evidence="9" id="KW-0418">Kinase</keyword>
<feature type="domain" description="Protein kinase" evidence="29">
    <location>
        <begin position="492"/>
        <end position="781"/>
    </location>
</feature>
<dbReference type="Gene3D" id="1.10.510.10">
    <property type="entry name" value="Transferase(Phosphotransferase) domain 1"/>
    <property type="match status" value="1"/>
</dbReference>
<dbReference type="Gene3D" id="2.130.10.10">
    <property type="entry name" value="YVTN repeat-like/Quinoprotein amine dehydrogenase"/>
    <property type="match status" value="1"/>
</dbReference>
<evidence type="ECO:0000313" key="31">
    <source>
        <dbReference type="EMBL" id="KAL3514882.1"/>
    </source>
</evidence>
<reference evidence="31 32" key="1">
    <citation type="submission" date="2024-11" db="EMBL/GenBank/DDBJ databases">
        <title>A near-complete genome assembly of Cinchona calisaya.</title>
        <authorList>
            <person name="Lian D.C."/>
            <person name="Zhao X.W."/>
            <person name="Wei L."/>
        </authorList>
    </citation>
    <scope>NUCLEOTIDE SEQUENCE [LARGE SCALE GENOMIC DNA]</scope>
    <source>
        <tissue evidence="31">Nenye</tissue>
    </source>
</reference>
<feature type="signal peptide" evidence="28">
    <location>
        <begin position="1"/>
        <end position="21"/>
    </location>
</feature>
<evidence type="ECO:0000256" key="7">
    <source>
        <dbReference type="ARBA" id="ARBA00022729"/>
    </source>
</evidence>
<dbReference type="GO" id="GO:0009751">
    <property type="term" value="P:response to salicylic acid"/>
    <property type="evidence" value="ECO:0007669"/>
    <property type="project" value="UniProtKB-ARBA"/>
</dbReference>
<feature type="chain" id="PRO_5044858336" description="non-specific serine/threonine protein kinase" evidence="28">
    <location>
        <begin position="22"/>
        <end position="918"/>
    </location>
</feature>
<keyword evidence="19" id="KW-0325">Glycoprotein</keyword>